<feature type="binding site" evidence="5">
    <location>
        <position position="103"/>
    </location>
    <ligand>
        <name>Mg(2+)</name>
        <dbReference type="ChEBI" id="CHEBI:18420"/>
    </ligand>
</feature>
<comment type="similarity">
    <text evidence="5">Belongs to the PINc/VapC protein family.</text>
</comment>
<evidence type="ECO:0000256" key="3">
    <source>
        <dbReference type="ARBA" id="ARBA00022723"/>
    </source>
</evidence>
<dbReference type="SUPFAM" id="SSF88723">
    <property type="entry name" value="PIN domain-like"/>
    <property type="match status" value="1"/>
</dbReference>
<keyword evidence="2 5" id="KW-0540">Nuclease</keyword>
<protein>
    <recommendedName>
        <fullName evidence="5">Ribonuclease VapC</fullName>
        <shortName evidence="5">RNase VapC</shortName>
        <ecNumber evidence="5">3.1.-.-</ecNumber>
    </recommendedName>
    <alternativeName>
        <fullName evidence="5">Toxin VapC</fullName>
    </alternativeName>
</protein>
<dbReference type="GO" id="GO:0090729">
    <property type="term" value="F:toxin activity"/>
    <property type="evidence" value="ECO:0007669"/>
    <property type="project" value="UniProtKB-KW"/>
</dbReference>
<dbReference type="AlphaFoldDB" id="A0A1F7YYL2"/>
<evidence type="ECO:0000313" key="8">
    <source>
        <dbReference type="Proteomes" id="UP000178870"/>
    </source>
</evidence>
<gene>
    <name evidence="5" type="primary">vapC</name>
    <name evidence="7" type="ORF">A2803_03140</name>
</gene>
<keyword evidence="1 5" id="KW-1277">Toxin-antitoxin system</keyword>
<keyword evidence="5" id="KW-0800">Toxin</keyword>
<organism evidence="7 8">
    <name type="scientific">Candidatus Woesebacteria bacterium RIFCSPHIGHO2_01_FULL_44_21</name>
    <dbReference type="NCBI Taxonomy" id="1802503"/>
    <lineage>
        <taxon>Bacteria</taxon>
        <taxon>Candidatus Woeseibacteriota</taxon>
    </lineage>
</organism>
<dbReference type="InterPro" id="IPR002716">
    <property type="entry name" value="PIN_dom"/>
</dbReference>
<dbReference type="Gene3D" id="3.40.50.1010">
    <property type="entry name" value="5'-nuclease"/>
    <property type="match status" value="1"/>
</dbReference>
<reference evidence="7 8" key="1">
    <citation type="journal article" date="2016" name="Nat. Commun.">
        <title>Thousands of microbial genomes shed light on interconnected biogeochemical processes in an aquifer system.</title>
        <authorList>
            <person name="Anantharaman K."/>
            <person name="Brown C.T."/>
            <person name="Hug L.A."/>
            <person name="Sharon I."/>
            <person name="Castelle C.J."/>
            <person name="Probst A.J."/>
            <person name="Thomas B.C."/>
            <person name="Singh A."/>
            <person name="Wilkins M.J."/>
            <person name="Karaoz U."/>
            <person name="Brodie E.L."/>
            <person name="Williams K.H."/>
            <person name="Hubbard S.S."/>
            <person name="Banfield J.F."/>
        </authorList>
    </citation>
    <scope>NUCLEOTIDE SEQUENCE [LARGE SCALE GENOMIC DNA]</scope>
</reference>
<dbReference type="EMBL" id="MGGP01000014">
    <property type="protein sequence ID" value="OGM32443.1"/>
    <property type="molecule type" value="Genomic_DNA"/>
</dbReference>
<evidence type="ECO:0000256" key="1">
    <source>
        <dbReference type="ARBA" id="ARBA00022649"/>
    </source>
</evidence>
<comment type="cofactor">
    <cofactor evidence="5">
        <name>Mg(2+)</name>
        <dbReference type="ChEBI" id="CHEBI:18420"/>
    </cofactor>
</comment>
<dbReference type="GO" id="GO:0004540">
    <property type="term" value="F:RNA nuclease activity"/>
    <property type="evidence" value="ECO:0007669"/>
    <property type="project" value="InterPro"/>
</dbReference>
<evidence type="ECO:0000259" key="6">
    <source>
        <dbReference type="Pfam" id="PF01850"/>
    </source>
</evidence>
<dbReference type="InterPro" id="IPR022907">
    <property type="entry name" value="VapC_family"/>
</dbReference>
<feature type="domain" description="PIN" evidence="6">
    <location>
        <begin position="11"/>
        <end position="127"/>
    </location>
</feature>
<evidence type="ECO:0000256" key="5">
    <source>
        <dbReference type="HAMAP-Rule" id="MF_00265"/>
    </source>
</evidence>
<accession>A0A1F7YYL2</accession>
<feature type="binding site" evidence="5">
    <location>
        <position position="12"/>
    </location>
    <ligand>
        <name>Mg(2+)</name>
        <dbReference type="ChEBI" id="CHEBI:18420"/>
    </ligand>
</feature>
<dbReference type="EC" id="3.1.-.-" evidence="5"/>
<evidence type="ECO:0000313" key="7">
    <source>
        <dbReference type="EMBL" id="OGM32443.1"/>
    </source>
</evidence>
<name>A0A1F7YYL2_9BACT</name>
<dbReference type="HAMAP" id="MF_00265">
    <property type="entry name" value="VapC_Nob1"/>
    <property type="match status" value="1"/>
</dbReference>
<keyword evidence="4 5" id="KW-0378">Hydrolase</keyword>
<sequence length="136" mass="15417">MGKKILKSVGIDTNIFIYYYQAHTEFGPKVRKWFERVKNGELKGVTSILAKAELLSYKRPPKLINALREQFESTPNLTVYEVDDAIALRAAELRRKYSFRLPDAIQIATAIAAKAGAFLTNDGRLEKCKEIKVIVI</sequence>
<comment type="function">
    <text evidence="5">Toxic component of a toxin-antitoxin (TA) system. An RNase.</text>
</comment>
<proteinExistence type="inferred from homology"/>
<evidence type="ECO:0000256" key="4">
    <source>
        <dbReference type="ARBA" id="ARBA00022801"/>
    </source>
</evidence>
<dbReference type="GO" id="GO:0000287">
    <property type="term" value="F:magnesium ion binding"/>
    <property type="evidence" value="ECO:0007669"/>
    <property type="project" value="UniProtKB-UniRule"/>
</dbReference>
<keyword evidence="3 5" id="KW-0479">Metal-binding</keyword>
<dbReference type="Proteomes" id="UP000178870">
    <property type="component" value="Unassembled WGS sequence"/>
</dbReference>
<dbReference type="InterPro" id="IPR029060">
    <property type="entry name" value="PIN-like_dom_sf"/>
</dbReference>
<keyword evidence="5" id="KW-0460">Magnesium</keyword>
<dbReference type="Pfam" id="PF01850">
    <property type="entry name" value="PIN"/>
    <property type="match status" value="1"/>
</dbReference>
<dbReference type="GO" id="GO:0016787">
    <property type="term" value="F:hydrolase activity"/>
    <property type="evidence" value="ECO:0007669"/>
    <property type="project" value="UniProtKB-KW"/>
</dbReference>
<evidence type="ECO:0000256" key="2">
    <source>
        <dbReference type="ARBA" id="ARBA00022722"/>
    </source>
</evidence>
<comment type="caution">
    <text evidence="7">The sequence shown here is derived from an EMBL/GenBank/DDBJ whole genome shotgun (WGS) entry which is preliminary data.</text>
</comment>